<evidence type="ECO:0008006" key="3">
    <source>
        <dbReference type="Google" id="ProtNLM"/>
    </source>
</evidence>
<sequence length="244" mass="25926">MKIIASIIVVLLLLSGGALWFLANGSLNDYIKNQIETVGTQVTEQSVTVKAVDIKLTSGAGSILGVNLANPKTYSQPNAFALEEITLDINLESLTSSPIIIDAIVIKSPQAFVQFTQTGGSNIQDILDAIERNAPKADANSADKTSADEPKIKVSKIILAGTALTLDLSAFGNKEHSATLPDITLNNVGGDTGLPASQLGSEIVKQALSKIWQQAKATQKKQLTDDVKEKLKEKAKKKLTDLFG</sequence>
<keyword evidence="2" id="KW-1185">Reference proteome</keyword>
<reference evidence="1 2" key="1">
    <citation type="submission" date="2017-08" db="EMBL/GenBank/DDBJ databases">
        <title>Complete genome of Colwellia sp. NB097-1, a psychrophile bacterium ioslated from Bering Sea.</title>
        <authorList>
            <person name="Chen X."/>
        </authorList>
    </citation>
    <scope>NUCLEOTIDE SEQUENCE [LARGE SCALE GENOMIC DNA]</scope>
    <source>
        <strain evidence="1 2">NB097-1</strain>
    </source>
</reference>
<name>A0A222G3J7_9GAMM</name>
<dbReference type="OrthoDB" id="7062138at2"/>
<evidence type="ECO:0000313" key="2">
    <source>
        <dbReference type="Proteomes" id="UP000202259"/>
    </source>
</evidence>
<dbReference type="InterPro" id="IPR008023">
    <property type="entry name" value="DUF748"/>
</dbReference>
<evidence type="ECO:0000313" key="1">
    <source>
        <dbReference type="EMBL" id="ASP46495.1"/>
    </source>
</evidence>
<organism evidence="1 2">
    <name type="scientific">Cognaticolwellia beringensis</name>
    <dbReference type="NCBI Taxonomy" id="1967665"/>
    <lineage>
        <taxon>Bacteria</taxon>
        <taxon>Pseudomonadati</taxon>
        <taxon>Pseudomonadota</taxon>
        <taxon>Gammaproteobacteria</taxon>
        <taxon>Alteromonadales</taxon>
        <taxon>Colwelliaceae</taxon>
        <taxon>Cognaticolwellia</taxon>
    </lineage>
</organism>
<dbReference type="EMBL" id="CP020465">
    <property type="protein sequence ID" value="ASP46495.1"/>
    <property type="molecule type" value="Genomic_DNA"/>
</dbReference>
<dbReference type="AlphaFoldDB" id="A0A222G3J7"/>
<dbReference type="RefSeq" id="WP_081148533.1">
    <property type="nucleotide sequence ID" value="NZ_CP020465.1"/>
</dbReference>
<gene>
    <name evidence="1" type="ORF">B5D82_01120</name>
</gene>
<accession>A0A222G3J7</accession>
<dbReference type="Pfam" id="PF05359">
    <property type="entry name" value="DUF748"/>
    <property type="match status" value="1"/>
</dbReference>
<proteinExistence type="predicted"/>
<dbReference type="KEGG" id="cber:B5D82_01120"/>
<protein>
    <recommendedName>
        <fullName evidence="3">AsmA domain-containing protein</fullName>
    </recommendedName>
</protein>
<dbReference type="Proteomes" id="UP000202259">
    <property type="component" value="Chromosome"/>
</dbReference>